<evidence type="ECO:0000256" key="11">
    <source>
        <dbReference type="SAM" id="MobiDB-lite"/>
    </source>
</evidence>
<keyword evidence="8" id="KW-0539">Nucleus</keyword>
<dbReference type="InterPro" id="IPR029338">
    <property type="entry name" value="TSSC4"/>
</dbReference>
<evidence type="ECO:0000313" key="12">
    <source>
        <dbReference type="EMBL" id="KAG5312824.1"/>
    </source>
</evidence>
<comment type="function">
    <text evidence="10">Protein associated with the U5 snRNP, during its maturation and its post-splicing recycling and which is required for spliceosomal tri-snRNP complex assembly in the nucleus. Has a molecular sequestering activity and transiently hinders SNRNP200 binding sites for constitutive splicing factors that intervene later during the assembly of the spliceosome and splicing. Together with its molecular sequestering activity, may also function as a molecular adapter and placeholder, coordinating the assembly of the U5 snRNP and its association with the U4/U6 di-snRNP.</text>
</comment>
<dbReference type="GO" id="GO:0005681">
    <property type="term" value="C:spliceosomal complex"/>
    <property type="evidence" value="ECO:0007669"/>
    <property type="project" value="UniProtKB-KW"/>
</dbReference>
<evidence type="ECO:0000256" key="9">
    <source>
        <dbReference type="ARBA" id="ARBA00035304"/>
    </source>
</evidence>
<evidence type="ECO:0000256" key="4">
    <source>
        <dbReference type="ARBA" id="ARBA00022490"/>
    </source>
</evidence>
<protein>
    <recommendedName>
        <fullName evidence="9">U5 small nuclear ribonucleoprotein TSSC4</fullName>
    </recommendedName>
</protein>
<dbReference type="Proteomes" id="UP000667349">
    <property type="component" value="Unassembled WGS sequence"/>
</dbReference>
<comment type="similarity">
    <text evidence="3">Belongs to the TSSC4 family.</text>
</comment>
<keyword evidence="13" id="KW-1185">Reference proteome</keyword>
<organism evidence="12 13">
    <name type="scientific">Acromyrmex insinuator</name>
    <dbReference type="NCBI Taxonomy" id="230686"/>
    <lineage>
        <taxon>Eukaryota</taxon>
        <taxon>Metazoa</taxon>
        <taxon>Ecdysozoa</taxon>
        <taxon>Arthropoda</taxon>
        <taxon>Hexapoda</taxon>
        <taxon>Insecta</taxon>
        <taxon>Pterygota</taxon>
        <taxon>Neoptera</taxon>
        <taxon>Endopterygota</taxon>
        <taxon>Hymenoptera</taxon>
        <taxon>Apocrita</taxon>
        <taxon>Aculeata</taxon>
        <taxon>Formicoidea</taxon>
        <taxon>Formicidae</taxon>
        <taxon>Myrmicinae</taxon>
        <taxon>Acromyrmex</taxon>
    </lineage>
</organism>
<feature type="compositionally biased region" description="Basic and acidic residues" evidence="11">
    <location>
        <begin position="179"/>
        <end position="191"/>
    </location>
</feature>
<reference evidence="12" key="1">
    <citation type="submission" date="2020-02" db="EMBL/GenBank/DDBJ databases">
        <title>Relaxed selection underlies rapid genomic changes in the transitions from sociality to social parasitism in ants.</title>
        <authorList>
            <person name="Bi X."/>
        </authorList>
    </citation>
    <scope>NUCLEOTIDE SEQUENCE</scope>
    <source>
        <strain evidence="12">BGI-DK2013a</strain>
        <tissue evidence="12">Whole body</tissue>
    </source>
</reference>
<dbReference type="PANTHER" id="PTHR13445">
    <property type="entry name" value="TUMOR SUPPRESSING SUBTRANSFERABLE CANDIDATE 4 TSSC4"/>
    <property type="match status" value="1"/>
</dbReference>
<accession>A0A836EVK9</accession>
<feature type="region of interest" description="Disordered" evidence="11">
    <location>
        <begin position="35"/>
        <end position="95"/>
    </location>
</feature>
<evidence type="ECO:0000256" key="3">
    <source>
        <dbReference type="ARBA" id="ARBA00010362"/>
    </source>
</evidence>
<evidence type="ECO:0000256" key="6">
    <source>
        <dbReference type="ARBA" id="ARBA00022728"/>
    </source>
</evidence>
<evidence type="ECO:0000256" key="8">
    <source>
        <dbReference type="ARBA" id="ARBA00023242"/>
    </source>
</evidence>
<evidence type="ECO:0000256" key="7">
    <source>
        <dbReference type="ARBA" id="ARBA00023187"/>
    </source>
</evidence>
<feature type="compositionally biased region" description="Basic and acidic residues" evidence="11">
    <location>
        <begin position="58"/>
        <end position="83"/>
    </location>
</feature>
<dbReference type="AlphaFoldDB" id="A0A836EVK9"/>
<evidence type="ECO:0000256" key="1">
    <source>
        <dbReference type="ARBA" id="ARBA00004123"/>
    </source>
</evidence>
<comment type="subcellular location">
    <subcellularLocation>
        <location evidence="2">Cytoplasm</location>
    </subcellularLocation>
    <subcellularLocation>
        <location evidence="1">Nucleus</location>
    </subcellularLocation>
</comment>
<dbReference type="Pfam" id="PF15264">
    <property type="entry name" value="TSSC4"/>
    <property type="match status" value="1"/>
</dbReference>
<dbReference type="GO" id="GO:0008380">
    <property type="term" value="P:RNA splicing"/>
    <property type="evidence" value="ECO:0007669"/>
    <property type="project" value="UniProtKB-KW"/>
</dbReference>
<dbReference type="GO" id="GO:0005737">
    <property type="term" value="C:cytoplasm"/>
    <property type="evidence" value="ECO:0007669"/>
    <property type="project" value="UniProtKB-SubCell"/>
</dbReference>
<dbReference type="EMBL" id="JAANHZ010000294">
    <property type="protein sequence ID" value="KAG5312824.1"/>
    <property type="molecule type" value="Genomic_DNA"/>
</dbReference>
<dbReference type="PANTHER" id="PTHR13445:SF3">
    <property type="entry name" value="U5 SMALL NUCLEAR RIBONUCLEOPROTEIN TSSC4"/>
    <property type="match status" value="1"/>
</dbReference>
<evidence type="ECO:0000313" key="13">
    <source>
        <dbReference type="Proteomes" id="UP000667349"/>
    </source>
</evidence>
<keyword evidence="5" id="KW-0507">mRNA processing</keyword>
<proteinExistence type="inferred from homology"/>
<feature type="region of interest" description="Disordered" evidence="11">
    <location>
        <begin position="139"/>
        <end position="191"/>
    </location>
</feature>
<evidence type="ECO:0000256" key="10">
    <source>
        <dbReference type="ARBA" id="ARBA00045970"/>
    </source>
</evidence>
<comment type="caution">
    <text evidence="12">The sequence shown here is derived from an EMBL/GenBank/DDBJ whole genome shotgun (WGS) entry which is preliminary data.</text>
</comment>
<keyword evidence="6" id="KW-0747">Spliceosome</keyword>
<sequence>MHTSNNFTLRGGDAAFANRQQALFDQLLIAESNCNKHDKPENMETDNMEMVERRKRPAPSDDRKQKRETKRFSGKESIFKRPEGPAPRTNFRNIPDYHRNPHKWVKYSLDVSSEDMTEHSNTQAAMSFLRELKARRKKEEDVPLEGEEMDVETCESNSTETRFKKRSSSSQITFKKPRTRETMENIAEPDDKPIFRSSKIILPEYVIGQKPKRTCKQNRPVIKVDRSKELRLDHLQEPDEEEDD</sequence>
<keyword evidence="7" id="KW-0508">mRNA splicing</keyword>
<feature type="non-terminal residue" evidence="12">
    <location>
        <position position="1"/>
    </location>
</feature>
<feature type="non-terminal residue" evidence="12">
    <location>
        <position position="244"/>
    </location>
</feature>
<gene>
    <name evidence="12" type="primary">Tssc4</name>
    <name evidence="12" type="ORF">G6Z75_0006690</name>
</gene>
<feature type="compositionally biased region" description="Acidic residues" evidence="11">
    <location>
        <begin position="142"/>
        <end position="153"/>
    </location>
</feature>
<dbReference type="GO" id="GO:0006397">
    <property type="term" value="P:mRNA processing"/>
    <property type="evidence" value="ECO:0007669"/>
    <property type="project" value="UniProtKB-KW"/>
</dbReference>
<name>A0A836EVK9_9HYME</name>
<evidence type="ECO:0000256" key="5">
    <source>
        <dbReference type="ARBA" id="ARBA00022664"/>
    </source>
</evidence>
<keyword evidence="4" id="KW-0963">Cytoplasm</keyword>
<evidence type="ECO:0000256" key="2">
    <source>
        <dbReference type="ARBA" id="ARBA00004496"/>
    </source>
</evidence>